<dbReference type="Pfam" id="PF03446">
    <property type="entry name" value="NAD_binding_2"/>
    <property type="match status" value="1"/>
</dbReference>
<dbReference type="PIRSF" id="PIRSF000103">
    <property type="entry name" value="HIBADH"/>
    <property type="match status" value="1"/>
</dbReference>
<feature type="domain" description="6-phosphogluconate dehydrogenase NADP-binding" evidence="3">
    <location>
        <begin position="14"/>
        <end position="165"/>
    </location>
</feature>
<dbReference type="EMBL" id="RJKE01000001">
    <property type="protein sequence ID" value="ROO86841.1"/>
    <property type="molecule type" value="Genomic_DNA"/>
</dbReference>
<organism evidence="5 6">
    <name type="scientific">Actinocorallia herbida</name>
    <dbReference type="NCBI Taxonomy" id="58109"/>
    <lineage>
        <taxon>Bacteria</taxon>
        <taxon>Bacillati</taxon>
        <taxon>Actinomycetota</taxon>
        <taxon>Actinomycetes</taxon>
        <taxon>Streptosporangiales</taxon>
        <taxon>Thermomonosporaceae</taxon>
        <taxon>Actinocorallia</taxon>
    </lineage>
</organism>
<comment type="similarity">
    <text evidence="1">Belongs to the HIBADH-related family.</text>
</comment>
<reference evidence="5 6" key="1">
    <citation type="submission" date="2018-11" db="EMBL/GenBank/DDBJ databases">
        <title>Sequencing the genomes of 1000 actinobacteria strains.</title>
        <authorList>
            <person name="Klenk H.-P."/>
        </authorList>
    </citation>
    <scope>NUCLEOTIDE SEQUENCE [LARGE SCALE GENOMIC DNA]</scope>
    <source>
        <strain evidence="5 6">DSM 44254</strain>
    </source>
</reference>
<dbReference type="PANTHER" id="PTHR43580:SF2">
    <property type="entry name" value="CYTOKINE-LIKE NUCLEAR FACTOR N-PAC"/>
    <property type="match status" value="1"/>
</dbReference>
<dbReference type="InterPro" id="IPR006115">
    <property type="entry name" value="6PGDH_NADP-bd"/>
</dbReference>
<evidence type="ECO:0000313" key="6">
    <source>
        <dbReference type="Proteomes" id="UP000272400"/>
    </source>
</evidence>
<accession>A0A3N1CZZ4</accession>
<evidence type="ECO:0000256" key="1">
    <source>
        <dbReference type="ARBA" id="ARBA00009080"/>
    </source>
</evidence>
<feature type="domain" description="NADPH-dependent reductive aminase-like C-terminal" evidence="4">
    <location>
        <begin position="170"/>
        <end position="296"/>
    </location>
</feature>
<dbReference type="Proteomes" id="UP000272400">
    <property type="component" value="Unassembled WGS sequence"/>
</dbReference>
<dbReference type="GO" id="GO:0050661">
    <property type="term" value="F:NADP binding"/>
    <property type="evidence" value="ECO:0007669"/>
    <property type="project" value="InterPro"/>
</dbReference>
<name>A0A3N1CZZ4_9ACTN</name>
<dbReference type="Pfam" id="PF21761">
    <property type="entry name" value="RedAm-like_C"/>
    <property type="match status" value="1"/>
</dbReference>
<dbReference type="InterPro" id="IPR048666">
    <property type="entry name" value="RedAm-like_C"/>
</dbReference>
<dbReference type="InterPro" id="IPR013328">
    <property type="entry name" value="6PGD_dom2"/>
</dbReference>
<evidence type="ECO:0000256" key="2">
    <source>
        <dbReference type="ARBA" id="ARBA00023002"/>
    </source>
</evidence>
<keyword evidence="2" id="KW-0560">Oxidoreductase</keyword>
<dbReference type="AlphaFoldDB" id="A0A3N1CZZ4"/>
<dbReference type="OrthoDB" id="4535742at2"/>
<proteinExistence type="inferred from homology"/>
<dbReference type="InterPro" id="IPR036291">
    <property type="entry name" value="NAD(P)-bd_dom_sf"/>
</dbReference>
<evidence type="ECO:0000259" key="3">
    <source>
        <dbReference type="Pfam" id="PF03446"/>
    </source>
</evidence>
<protein>
    <submittedName>
        <fullName evidence="5">3-hydroxyisobutyrate dehydrogenase-like beta-hydroxyacid dehydrogenase</fullName>
    </submittedName>
</protein>
<dbReference type="Gene3D" id="1.10.1040.10">
    <property type="entry name" value="N-(1-d-carboxylethyl)-l-norvaline Dehydrogenase, domain 2"/>
    <property type="match status" value="1"/>
</dbReference>
<dbReference type="Gene3D" id="3.40.50.720">
    <property type="entry name" value="NAD(P)-binding Rossmann-like Domain"/>
    <property type="match status" value="1"/>
</dbReference>
<gene>
    <name evidence="5" type="ORF">EDD29_4423</name>
</gene>
<evidence type="ECO:0000259" key="4">
    <source>
        <dbReference type="Pfam" id="PF21761"/>
    </source>
</evidence>
<sequence length="306" mass="31671">MPDPVAAAHDRRPVAVLGLGLMGSALARAFIRRGHPTTVWNRSREKAGPLVALGARPAGTPAEAFSAAGLAVVCLSGNDAVLRTCEPAGDALAGRTLVNLTSGTSSEARGLAAWAAGRGADYLDGVLLTTPDAVGAPDTAVLYAGRREVFDAHRPTLRALGGGLTRLGDDPGLAALYDLALLDMLWASLNGFLHAAALVATEHVKAGEFAPFADLLFAGLPSFVARYARQIDEGAYAAEDSTLETHLPAAGHLLAESLARGVDADPPRRLRAVIEKAVAEGHGQDGYARVIEQFRKAPVPLEPSAG</sequence>
<dbReference type="InterPro" id="IPR051265">
    <property type="entry name" value="HIBADH-related_NP60_sf"/>
</dbReference>
<dbReference type="InterPro" id="IPR015815">
    <property type="entry name" value="HIBADH-related"/>
</dbReference>
<dbReference type="PANTHER" id="PTHR43580">
    <property type="entry name" value="OXIDOREDUCTASE GLYR1-RELATED"/>
    <property type="match status" value="1"/>
</dbReference>
<dbReference type="SUPFAM" id="SSF51735">
    <property type="entry name" value="NAD(P)-binding Rossmann-fold domains"/>
    <property type="match status" value="1"/>
</dbReference>
<dbReference type="GO" id="GO:0016491">
    <property type="term" value="F:oxidoreductase activity"/>
    <property type="evidence" value="ECO:0007669"/>
    <property type="project" value="UniProtKB-KW"/>
</dbReference>
<keyword evidence="6" id="KW-1185">Reference proteome</keyword>
<dbReference type="RefSeq" id="WP_123666201.1">
    <property type="nucleotide sequence ID" value="NZ_RJKE01000001.1"/>
</dbReference>
<comment type="caution">
    <text evidence="5">The sequence shown here is derived from an EMBL/GenBank/DDBJ whole genome shotgun (WGS) entry which is preliminary data.</text>
</comment>
<evidence type="ECO:0000313" key="5">
    <source>
        <dbReference type="EMBL" id="ROO86841.1"/>
    </source>
</evidence>